<dbReference type="AlphaFoldDB" id="A0AAE9XKR8"/>
<dbReference type="RefSeq" id="WP_271735328.1">
    <property type="nucleotide sequence ID" value="NZ_CP116590.1"/>
</dbReference>
<evidence type="ECO:0000313" key="5">
    <source>
        <dbReference type="Proteomes" id="UP001179483"/>
    </source>
</evidence>
<dbReference type="Gene3D" id="3.30.2320.10">
    <property type="entry name" value="hypothetical protein PF0899 domain"/>
    <property type="match status" value="1"/>
</dbReference>
<organism evidence="4 5">
    <name type="scientific">Aerococcus urinaeequi</name>
    <dbReference type="NCBI Taxonomy" id="51665"/>
    <lineage>
        <taxon>Bacteria</taxon>
        <taxon>Bacillati</taxon>
        <taxon>Bacillota</taxon>
        <taxon>Bacilli</taxon>
        <taxon>Lactobacillales</taxon>
        <taxon>Aerococcaceae</taxon>
        <taxon>Aerococcus</taxon>
    </lineage>
</organism>
<feature type="domain" description="Phage capsid-like C-terminal" evidence="3">
    <location>
        <begin position="129"/>
        <end position="396"/>
    </location>
</feature>
<dbReference type="InterPro" id="IPR054612">
    <property type="entry name" value="Phage_capsid-like_C"/>
</dbReference>
<dbReference type="SUPFAM" id="SSF56563">
    <property type="entry name" value="Major capsid protein gp5"/>
    <property type="match status" value="1"/>
</dbReference>
<keyword evidence="2" id="KW-0175">Coiled coil</keyword>
<gene>
    <name evidence="4" type="ORF">PML80_05910</name>
</gene>
<reference evidence="4" key="1">
    <citation type="submission" date="2023-01" db="EMBL/GenBank/DDBJ databases">
        <title>Oxazolidinone resistance genes in florfenicol resistant enterococci from beef cattle and veal calves at slaughter.</title>
        <authorList>
            <person name="Biggel M."/>
        </authorList>
    </citation>
    <scope>NUCLEOTIDE SEQUENCE</scope>
    <source>
        <strain evidence="4">K79-1</strain>
    </source>
</reference>
<evidence type="ECO:0000256" key="1">
    <source>
        <dbReference type="ARBA" id="ARBA00004328"/>
    </source>
</evidence>
<proteinExistence type="predicted"/>
<dbReference type="EMBL" id="CP116590">
    <property type="protein sequence ID" value="WCG37060.1"/>
    <property type="molecule type" value="Genomic_DNA"/>
</dbReference>
<feature type="coiled-coil region" evidence="2">
    <location>
        <begin position="29"/>
        <end position="56"/>
    </location>
</feature>
<comment type="subcellular location">
    <subcellularLocation>
        <location evidence="1">Virion</location>
    </subcellularLocation>
</comment>
<protein>
    <submittedName>
        <fullName evidence="4">Phage major capsid protein</fullName>
    </submittedName>
</protein>
<dbReference type="Gene3D" id="3.30.2400.10">
    <property type="entry name" value="Major capsid protein gp5"/>
    <property type="match status" value="1"/>
</dbReference>
<evidence type="ECO:0000259" key="3">
    <source>
        <dbReference type="Pfam" id="PF05065"/>
    </source>
</evidence>
<dbReference type="Pfam" id="PF05065">
    <property type="entry name" value="Phage_capsid"/>
    <property type="match status" value="1"/>
</dbReference>
<evidence type="ECO:0000256" key="2">
    <source>
        <dbReference type="SAM" id="Coils"/>
    </source>
</evidence>
<sequence length="404" mass="44449">MNKEQYLQQRGELLNTAKAFIADGKLEDAKAKREEIEALDVAYENSSKELANLNALENKAESFKPSDANTAVNGATKIDDVTPDVANIKYEDVFAKVALKRDLNEDEVNVFNQMNPTNVYTHNTDNTEILIPETVVGGIIETMKELHPILADVNSTRIKGNIKYVKHTGIPEGDADYYDEDTATADEKNTFSEITLGGKELSKAVTVTWKLQAMAIADFIPFLQRELGQRMAYAKANAFVRGAGDTKYPMGIVTALKAQEGTPQVAEYTDAITFDDLSALFGKVKTMYSNGVAVYVNNSTLWNQLNTIKDNNGRPIFVQNVADGIVGRLFGYPVKLEDAMRDGEVLVGDVGNGYTENIQESMRLTTEQHAKARKTDFVGYEVHDANVKDEGAFAYLAKAEVVGG</sequence>
<dbReference type="Proteomes" id="UP001179483">
    <property type="component" value="Chromosome"/>
</dbReference>
<accession>A0AAE9XKR8</accession>
<dbReference type="InterPro" id="IPR024455">
    <property type="entry name" value="Phage_capsid"/>
</dbReference>
<dbReference type="NCBIfam" id="TIGR01554">
    <property type="entry name" value="major_cap_HK97"/>
    <property type="match status" value="1"/>
</dbReference>
<evidence type="ECO:0000313" key="4">
    <source>
        <dbReference type="EMBL" id="WCG37060.1"/>
    </source>
</evidence>
<name>A0AAE9XKR8_9LACT</name>